<sequence length="831" mass="90733">MLCLVGILVGCNGDESKQGQSSGSFAGGVESAATDGTKSRDENASRLRSLLSRGELALDANDLEAAAKFSQDALVLNPSSEKVRWLAVRVAVASGDHAAAIELCESIDLDTERGLDALEQLAESLLQSNQNAEAIECLSEAMTRLRNVPEASGRFSQVIELRRRLSFLLNQQGRCEEAARQVDALVQTGVATFEETCSLIRRNESAPVMDAPKEDAPKTARWFFSRGEFSHALAILQQHETVANDIDAFHAAPFALRGRLLAELQDDQAVRQWLADATEPAKELSDYWAALGIFLFDQQSYEACARALLEAVRRNPTDRSSCQRLAKVLDALNQRDSAEQFRYRAIQLAKSEELLADILDNPSDPALKQLMAQYMLQLQRPFEALHWTLLALEPSATPARTVIAQRRADLRANPDALRMPWDAALLGLKPETFEIAGSLEQLERMRDPTDNQDPFSDQPLAVPVFSDVASDMKLSFQWYKDTEIDLSSIALHESLGGGIAVIDIDLDGSPDVYFAQGGCQPPDETATLSNQLFRNVGNSFADVGHQAGTDDHHYSAGIAAGDVNQDGWPDLWLGNQGPNRLMINNGDGTFRDATELVGMNSNDMVTASVAIADIDGDRLPDLFESNYIETEGAYAAPALDDEGGVMTPSPLTHYASPDRWFANQTNGAFIEHVIDREAAKPATSLGVMVSDFDGDGRNEVFVANDVRPNHLLKHTGNGKLANIADSAGVANAFSGASYGCMGIATGDFNHDGRVDLHVTNFYNEPANLYLQVDNGFFSDQAIRYELDSPSKNMVGFGCKAIDVDHNGWQDLFVTNGHIFDLTHKGQPFRMS</sequence>
<dbReference type="AlphaFoldDB" id="A0A5C6A464"/>
<dbReference type="InterPro" id="IPR013517">
    <property type="entry name" value="FG-GAP"/>
</dbReference>
<dbReference type="Gene3D" id="1.25.40.10">
    <property type="entry name" value="Tetratricopeptide repeat domain"/>
    <property type="match status" value="2"/>
</dbReference>
<dbReference type="SMART" id="SM00028">
    <property type="entry name" value="TPR"/>
    <property type="match status" value="4"/>
</dbReference>
<dbReference type="InterPro" id="IPR028994">
    <property type="entry name" value="Integrin_alpha_N"/>
</dbReference>
<dbReference type="Pfam" id="PF13517">
    <property type="entry name" value="FG-GAP_3"/>
    <property type="match status" value="2"/>
</dbReference>
<evidence type="ECO:0000256" key="3">
    <source>
        <dbReference type="SAM" id="MobiDB-lite"/>
    </source>
</evidence>
<keyword evidence="1" id="KW-0732">Signal</keyword>
<name>A0A5C6A464_9BACT</name>
<feature type="repeat" description="TPR" evidence="2">
    <location>
        <begin position="47"/>
        <end position="80"/>
    </location>
</feature>
<dbReference type="RefSeq" id="WP_146522726.1">
    <property type="nucleotide sequence ID" value="NZ_CP151726.1"/>
</dbReference>
<protein>
    <submittedName>
        <fullName evidence="4">FG-GAP repeat protein</fullName>
    </submittedName>
</protein>
<feature type="region of interest" description="Disordered" evidence="3">
    <location>
        <begin position="15"/>
        <end position="44"/>
    </location>
</feature>
<dbReference type="PROSITE" id="PS50005">
    <property type="entry name" value="TPR"/>
    <property type="match status" value="1"/>
</dbReference>
<evidence type="ECO:0000313" key="5">
    <source>
        <dbReference type="Proteomes" id="UP000320176"/>
    </source>
</evidence>
<accession>A0A5C6A464</accession>
<reference evidence="4 5" key="1">
    <citation type="submission" date="2019-02" db="EMBL/GenBank/DDBJ databases">
        <title>Deep-cultivation of Planctomycetes and their phenomic and genomic characterization uncovers novel biology.</title>
        <authorList>
            <person name="Wiegand S."/>
            <person name="Jogler M."/>
            <person name="Boedeker C."/>
            <person name="Pinto D."/>
            <person name="Vollmers J."/>
            <person name="Rivas-Marin E."/>
            <person name="Kohn T."/>
            <person name="Peeters S.H."/>
            <person name="Heuer A."/>
            <person name="Rast P."/>
            <person name="Oberbeckmann S."/>
            <person name="Bunk B."/>
            <person name="Jeske O."/>
            <person name="Meyerdierks A."/>
            <person name="Storesund J.E."/>
            <person name="Kallscheuer N."/>
            <person name="Luecker S."/>
            <person name="Lage O.M."/>
            <person name="Pohl T."/>
            <person name="Merkel B.J."/>
            <person name="Hornburger P."/>
            <person name="Mueller R.-W."/>
            <person name="Bruemmer F."/>
            <person name="Labrenz M."/>
            <person name="Spormann A.M."/>
            <person name="Op Den Camp H."/>
            <person name="Overmann J."/>
            <person name="Amann R."/>
            <person name="Jetten M.S.M."/>
            <person name="Mascher T."/>
            <person name="Medema M.H."/>
            <person name="Devos D.P."/>
            <person name="Kaster A.-K."/>
            <person name="Ovreas L."/>
            <person name="Rohde M."/>
            <person name="Galperin M.Y."/>
            <person name="Jogler C."/>
        </authorList>
    </citation>
    <scope>NUCLEOTIDE SEQUENCE [LARGE SCALE GENOMIC DNA]</scope>
    <source>
        <strain evidence="4 5">Pla52n</strain>
    </source>
</reference>
<evidence type="ECO:0000256" key="1">
    <source>
        <dbReference type="ARBA" id="ARBA00022729"/>
    </source>
</evidence>
<dbReference type="InterPro" id="IPR011990">
    <property type="entry name" value="TPR-like_helical_dom_sf"/>
</dbReference>
<dbReference type="OrthoDB" id="5287961at2"/>
<dbReference type="InterPro" id="IPR027039">
    <property type="entry name" value="Crtac1"/>
</dbReference>
<evidence type="ECO:0000313" key="4">
    <source>
        <dbReference type="EMBL" id="TWT93931.1"/>
    </source>
</evidence>
<dbReference type="PANTHER" id="PTHR16026:SF0">
    <property type="entry name" value="CARTILAGE ACIDIC PROTEIN 1"/>
    <property type="match status" value="1"/>
</dbReference>
<dbReference type="EMBL" id="SJPN01000008">
    <property type="protein sequence ID" value="TWT93931.1"/>
    <property type="molecule type" value="Genomic_DNA"/>
</dbReference>
<dbReference type="InterPro" id="IPR019734">
    <property type="entry name" value="TPR_rpt"/>
</dbReference>
<comment type="caution">
    <text evidence="4">The sequence shown here is derived from an EMBL/GenBank/DDBJ whole genome shotgun (WGS) entry which is preliminary data.</text>
</comment>
<organism evidence="4 5">
    <name type="scientific">Stieleria varia</name>
    <dbReference type="NCBI Taxonomy" id="2528005"/>
    <lineage>
        <taxon>Bacteria</taxon>
        <taxon>Pseudomonadati</taxon>
        <taxon>Planctomycetota</taxon>
        <taxon>Planctomycetia</taxon>
        <taxon>Pirellulales</taxon>
        <taxon>Pirellulaceae</taxon>
        <taxon>Stieleria</taxon>
    </lineage>
</organism>
<keyword evidence="5" id="KW-1185">Reference proteome</keyword>
<dbReference type="PANTHER" id="PTHR16026">
    <property type="entry name" value="CARTILAGE ACIDIC PROTEIN 1"/>
    <property type="match status" value="1"/>
</dbReference>
<dbReference type="Proteomes" id="UP000320176">
    <property type="component" value="Unassembled WGS sequence"/>
</dbReference>
<evidence type="ECO:0000256" key="2">
    <source>
        <dbReference type="PROSITE-ProRule" id="PRU00339"/>
    </source>
</evidence>
<dbReference type="Gene3D" id="2.130.10.130">
    <property type="entry name" value="Integrin alpha, N-terminal"/>
    <property type="match status" value="2"/>
</dbReference>
<proteinExistence type="predicted"/>
<gene>
    <name evidence="4" type="ORF">Pla52n_57590</name>
</gene>
<dbReference type="SUPFAM" id="SSF69318">
    <property type="entry name" value="Integrin alpha N-terminal domain"/>
    <property type="match status" value="1"/>
</dbReference>
<keyword evidence="2" id="KW-0802">TPR repeat</keyword>
<dbReference type="SUPFAM" id="SSF48452">
    <property type="entry name" value="TPR-like"/>
    <property type="match status" value="1"/>
</dbReference>